<dbReference type="InterPro" id="IPR000873">
    <property type="entry name" value="AMP-dep_synth/lig_dom"/>
</dbReference>
<dbReference type="Proteomes" id="UP000681722">
    <property type="component" value="Unassembled WGS sequence"/>
</dbReference>
<dbReference type="AlphaFoldDB" id="A0A8S2ZQG7"/>
<proteinExistence type="predicted"/>
<feature type="non-terminal residue" evidence="4">
    <location>
        <position position="127"/>
    </location>
</feature>
<evidence type="ECO:0000313" key="5">
    <source>
        <dbReference type="Proteomes" id="UP000681722"/>
    </source>
</evidence>
<dbReference type="OrthoDB" id="416786at2759"/>
<gene>
    <name evidence="4" type="ORF">SRO942_LOCUS50122</name>
</gene>
<organism evidence="4 5">
    <name type="scientific">Didymodactylos carnosus</name>
    <dbReference type="NCBI Taxonomy" id="1234261"/>
    <lineage>
        <taxon>Eukaryota</taxon>
        <taxon>Metazoa</taxon>
        <taxon>Spiralia</taxon>
        <taxon>Gnathifera</taxon>
        <taxon>Rotifera</taxon>
        <taxon>Eurotatoria</taxon>
        <taxon>Bdelloidea</taxon>
        <taxon>Philodinida</taxon>
        <taxon>Philodinidae</taxon>
        <taxon>Didymodactylos</taxon>
    </lineage>
</organism>
<reference evidence="4" key="1">
    <citation type="submission" date="2021-02" db="EMBL/GenBank/DDBJ databases">
        <authorList>
            <person name="Nowell W R."/>
        </authorList>
    </citation>
    <scope>NUCLEOTIDE SEQUENCE</scope>
</reference>
<protein>
    <recommendedName>
        <fullName evidence="3">AMP-dependent synthetase/ligase domain-containing protein</fullName>
    </recommendedName>
</protein>
<keyword evidence="2" id="KW-0597">Phosphoprotein</keyword>
<evidence type="ECO:0000256" key="2">
    <source>
        <dbReference type="ARBA" id="ARBA00022553"/>
    </source>
</evidence>
<evidence type="ECO:0000256" key="1">
    <source>
        <dbReference type="ARBA" id="ARBA00022450"/>
    </source>
</evidence>
<accession>A0A8S2ZQG7</accession>
<dbReference type="SUPFAM" id="SSF56801">
    <property type="entry name" value="Acetyl-CoA synthetase-like"/>
    <property type="match status" value="1"/>
</dbReference>
<dbReference type="EMBL" id="CAJOBC010139506">
    <property type="protein sequence ID" value="CAF4640430.1"/>
    <property type="molecule type" value="Genomic_DNA"/>
</dbReference>
<dbReference type="Pfam" id="PF00501">
    <property type="entry name" value="AMP-binding"/>
    <property type="match status" value="1"/>
</dbReference>
<dbReference type="Gene3D" id="3.40.50.980">
    <property type="match status" value="1"/>
</dbReference>
<keyword evidence="1" id="KW-0596">Phosphopantetheine</keyword>
<evidence type="ECO:0000313" key="4">
    <source>
        <dbReference type="EMBL" id="CAF4640430.1"/>
    </source>
</evidence>
<name>A0A8S2ZQG7_9BILA</name>
<comment type="caution">
    <text evidence="4">The sequence shown here is derived from an EMBL/GenBank/DDBJ whole genome shotgun (WGS) entry which is preliminary data.</text>
</comment>
<evidence type="ECO:0000259" key="3">
    <source>
        <dbReference type="Pfam" id="PF00501"/>
    </source>
</evidence>
<feature type="domain" description="AMP-dependent synthetase/ligase" evidence="3">
    <location>
        <begin position="6"/>
        <end position="88"/>
    </location>
</feature>
<sequence>MSARTVWQLLPHLDPECTFHNVYGPAETTVATTYHFVTLEDLQKESIPIGHPLVGYQCYILDEYLQPVPPLATAELYVGGLGVFSGYFNRDDLTKQVLIDIPGVVDGKCYKTGDLVKLDSNGELYFV</sequence>
<dbReference type="PANTHER" id="PTHR44845:SF6">
    <property type="entry name" value="BETA-ALANINE-ACTIVATING ENZYME"/>
    <property type="match status" value="1"/>
</dbReference>
<dbReference type="PANTHER" id="PTHR44845">
    <property type="entry name" value="CARRIER DOMAIN-CONTAINING PROTEIN"/>
    <property type="match status" value="1"/>
</dbReference>
<dbReference type="Gene3D" id="2.30.38.10">
    <property type="entry name" value="Luciferase, Domain 3"/>
    <property type="match status" value="1"/>
</dbReference>